<organism evidence="2 3">
    <name type="scientific">Adiantum capillus-veneris</name>
    <name type="common">Maidenhair fern</name>
    <dbReference type="NCBI Taxonomy" id="13818"/>
    <lineage>
        <taxon>Eukaryota</taxon>
        <taxon>Viridiplantae</taxon>
        <taxon>Streptophyta</taxon>
        <taxon>Embryophyta</taxon>
        <taxon>Tracheophyta</taxon>
        <taxon>Polypodiopsida</taxon>
        <taxon>Polypodiidae</taxon>
        <taxon>Polypodiales</taxon>
        <taxon>Pteridineae</taxon>
        <taxon>Pteridaceae</taxon>
        <taxon>Vittarioideae</taxon>
        <taxon>Adiantum</taxon>
    </lineage>
</organism>
<evidence type="ECO:0000313" key="3">
    <source>
        <dbReference type="Proteomes" id="UP000886520"/>
    </source>
</evidence>
<feature type="non-terminal residue" evidence="2">
    <location>
        <position position="106"/>
    </location>
</feature>
<sequence length="106" mass="12798">MLFSYFIIVFVSIAYGDNQMVNNLIILNNEDPTQQLWCFRGYMIHVQYYNERERFCSLLESQKLSTRGYDTCSIIPFVHKLHSFHPLQTRYLLYPKDVVFLYHLTF</sequence>
<comment type="caution">
    <text evidence="2">The sequence shown here is derived from an EMBL/GenBank/DDBJ whole genome shotgun (WGS) entry which is preliminary data.</text>
</comment>
<dbReference type="AlphaFoldDB" id="A0A9D4UUW1"/>
<evidence type="ECO:0000256" key="1">
    <source>
        <dbReference type="SAM" id="SignalP"/>
    </source>
</evidence>
<feature type="chain" id="PRO_5039293381" evidence="1">
    <location>
        <begin position="17"/>
        <end position="106"/>
    </location>
</feature>
<reference evidence="2" key="1">
    <citation type="submission" date="2021-01" db="EMBL/GenBank/DDBJ databases">
        <title>Adiantum capillus-veneris genome.</title>
        <authorList>
            <person name="Fang Y."/>
            <person name="Liao Q."/>
        </authorList>
    </citation>
    <scope>NUCLEOTIDE SEQUENCE</scope>
    <source>
        <strain evidence="2">H3</strain>
        <tissue evidence="2">Leaf</tissue>
    </source>
</reference>
<keyword evidence="3" id="KW-1185">Reference proteome</keyword>
<gene>
    <name evidence="2" type="ORF">GOP47_0011906</name>
</gene>
<dbReference type="Proteomes" id="UP000886520">
    <property type="component" value="Chromosome 11"/>
</dbReference>
<accession>A0A9D4UUW1</accession>
<evidence type="ECO:0000313" key="2">
    <source>
        <dbReference type="EMBL" id="KAI5073893.1"/>
    </source>
</evidence>
<proteinExistence type="predicted"/>
<name>A0A9D4UUW1_ADICA</name>
<dbReference type="EMBL" id="JABFUD020000011">
    <property type="protein sequence ID" value="KAI5073893.1"/>
    <property type="molecule type" value="Genomic_DNA"/>
</dbReference>
<keyword evidence="1" id="KW-0732">Signal</keyword>
<feature type="signal peptide" evidence="1">
    <location>
        <begin position="1"/>
        <end position="16"/>
    </location>
</feature>
<protein>
    <submittedName>
        <fullName evidence="2">Uncharacterized protein</fullName>
    </submittedName>
</protein>